<evidence type="ECO:0000313" key="2">
    <source>
        <dbReference type="EMBL" id="KRL55976.1"/>
    </source>
</evidence>
<dbReference type="PATRIC" id="fig|1423778.4.peg.588"/>
<dbReference type="RefSeq" id="WP_057889537.1">
    <property type="nucleotide sequence ID" value="NZ_AZFE01000030.1"/>
</dbReference>
<dbReference type="OrthoDB" id="2989832at2"/>
<evidence type="ECO:0000259" key="1">
    <source>
        <dbReference type="Pfam" id="PF03413"/>
    </source>
</evidence>
<proteinExistence type="predicted"/>
<protein>
    <recommendedName>
        <fullName evidence="1">PepSY domain-containing protein</fullName>
    </recommendedName>
</protein>
<dbReference type="STRING" id="1423778.FC70_GL000561"/>
<sequence>MSKPSSSIGKISLSIGITSLIVSSFFAGKKIADKNMSATDILKKVKKQFKKEGPIEGSWIESSLINYRNFAFETAAYKGGISRYEDNELVTYEFLADAKTGTVLKISRV</sequence>
<name>A0A0R1RRZ1_9LACO</name>
<keyword evidence="3" id="KW-1185">Reference proteome</keyword>
<accession>A0A0R1RRZ1</accession>
<gene>
    <name evidence="2" type="ORF">FC70_GL000561</name>
</gene>
<dbReference type="EMBL" id="AZFE01000030">
    <property type="protein sequence ID" value="KRL55976.1"/>
    <property type="molecule type" value="Genomic_DNA"/>
</dbReference>
<evidence type="ECO:0000313" key="3">
    <source>
        <dbReference type="Proteomes" id="UP000051697"/>
    </source>
</evidence>
<feature type="domain" description="PepSY" evidence="1">
    <location>
        <begin position="37"/>
        <end position="106"/>
    </location>
</feature>
<dbReference type="Pfam" id="PF03413">
    <property type="entry name" value="PepSY"/>
    <property type="match status" value="1"/>
</dbReference>
<dbReference type="Proteomes" id="UP000051697">
    <property type="component" value="Unassembled WGS sequence"/>
</dbReference>
<dbReference type="InterPro" id="IPR025711">
    <property type="entry name" value="PepSY"/>
</dbReference>
<dbReference type="AlphaFoldDB" id="A0A0R1RRZ1"/>
<comment type="caution">
    <text evidence="2">The sequence shown here is derived from an EMBL/GenBank/DDBJ whole genome shotgun (WGS) entry which is preliminary data.</text>
</comment>
<organism evidence="2 3">
    <name type="scientific">Paucilactobacillus oligofermentans DSM 15707 = LMG 22743</name>
    <dbReference type="NCBI Taxonomy" id="1423778"/>
    <lineage>
        <taxon>Bacteria</taxon>
        <taxon>Bacillati</taxon>
        <taxon>Bacillota</taxon>
        <taxon>Bacilli</taxon>
        <taxon>Lactobacillales</taxon>
        <taxon>Lactobacillaceae</taxon>
        <taxon>Paucilactobacillus</taxon>
    </lineage>
</organism>
<reference evidence="2 3" key="1">
    <citation type="journal article" date="2015" name="Genome Announc.">
        <title>Expanding the biotechnology potential of lactobacilli through comparative genomics of 213 strains and associated genera.</title>
        <authorList>
            <person name="Sun Z."/>
            <person name="Harris H.M."/>
            <person name="McCann A."/>
            <person name="Guo C."/>
            <person name="Argimon S."/>
            <person name="Zhang W."/>
            <person name="Yang X."/>
            <person name="Jeffery I.B."/>
            <person name="Cooney J.C."/>
            <person name="Kagawa T.F."/>
            <person name="Liu W."/>
            <person name="Song Y."/>
            <person name="Salvetti E."/>
            <person name="Wrobel A."/>
            <person name="Rasinkangas P."/>
            <person name="Parkhill J."/>
            <person name="Rea M.C."/>
            <person name="O'Sullivan O."/>
            <person name="Ritari J."/>
            <person name="Douillard F.P."/>
            <person name="Paul Ross R."/>
            <person name="Yang R."/>
            <person name="Briner A.E."/>
            <person name="Felis G.E."/>
            <person name="de Vos W.M."/>
            <person name="Barrangou R."/>
            <person name="Klaenhammer T.R."/>
            <person name="Caufield P.W."/>
            <person name="Cui Y."/>
            <person name="Zhang H."/>
            <person name="O'Toole P.W."/>
        </authorList>
    </citation>
    <scope>NUCLEOTIDE SEQUENCE [LARGE SCALE GENOMIC DNA]</scope>
    <source>
        <strain evidence="2 3">DSM 15707</strain>
    </source>
</reference>